<dbReference type="InterPro" id="IPR015421">
    <property type="entry name" value="PyrdxlP-dep_Trfase_major"/>
</dbReference>
<dbReference type="GO" id="GO:0006564">
    <property type="term" value="P:L-serine biosynthetic process"/>
    <property type="evidence" value="ECO:0007669"/>
    <property type="project" value="InterPro"/>
</dbReference>
<feature type="domain" description="Aminotransferase class V" evidence="6">
    <location>
        <begin position="4"/>
        <end position="127"/>
    </location>
</feature>
<reference evidence="7" key="1">
    <citation type="submission" date="2018-05" db="EMBL/GenBank/DDBJ databases">
        <authorList>
            <person name="Lanie J.A."/>
            <person name="Ng W.-L."/>
            <person name="Kazmierczak K.M."/>
            <person name="Andrzejewski T.M."/>
            <person name="Davidsen T.M."/>
            <person name="Wayne K.J."/>
            <person name="Tettelin H."/>
            <person name="Glass J.I."/>
            <person name="Rusch D."/>
            <person name="Podicherti R."/>
            <person name="Tsui H.-C.T."/>
            <person name="Winkler M.E."/>
        </authorList>
    </citation>
    <scope>NUCLEOTIDE SEQUENCE</scope>
</reference>
<organism evidence="7">
    <name type="scientific">marine metagenome</name>
    <dbReference type="NCBI Taxonomy" id="408172"/>
    <lineage>
        <taxon>unclassified sequences</taxon>
        <taxon>metagenomes</taxon>
        <taxon>ecological metagenomes</taxon>
    </lineage>
</organism>
<sequence>MSRVYNFSAGPAAIPDAVVARIRSDMPDWNRTGMSVMEVSHRSKEFVGVAEKAKQDLRDLLSVPDDYSILFAQGGATMQFSMVPLNLAAKGEPVDYVLTGSWSRKAILEASKYCDVNVVADSTDRNFTYVPEEAS</sequence>
<evidence type="ECO:0000256" key="2">
    <source>
        <dbReference type="ARBA" id="ARBA00022679"/>
    </source>
</evidence>
<keyword evidence="3" id="KW-0663">Pyridoxal phosphate</keyword>
<dbReference type="Gene3D" id="3.40.640.10">
    <property type="entry name" value="Type I PLP-dependent aspartate aminotransferase-like (Major domain)"/>
    <property type="match status" value="1"/>
</dbReference>
<dbReference type="GO" id="GO:0030170">
    <property type="term" value="F:pyridoxal phosphate binding"/>
    <property type="evidence" value="ECO:0007669"/>
    <property type="project" value="TreeGrafter"/>
</dbReference>
<dbReference type="GO" id="GO:0005737">
    <property type="term" value="C:cytoplasm"/>
    <property type="evidence" value="ECO:0007669"/>
    <property type="project" value="TreeGrafter"/>
</dbReference>
<comment type="cofactor">
    <cofactor evidence="1">
        <name>pyridoxal 5'-phosphate</name>
        <dbReference type="ChEBI" id="CHEBI:597326"/>
    </cofactor>
</comment>
<dbReference type="PANTHER" id="PTHR43247:SF1">
    <property type="entry name" value="PHOSPHOSERINE AMINOTRANSFERASE"/>
    <property type="match status" value="1"/>
</dbReference>
<evidence type="ECO:0000259" key="6">
    <source>
        <dbReference type="Pfam" id="PF00266"/>
    </source>
</evidence>
<evidence type="ECO:0000256" key="3">
    <source>
        <dbReference type="ARBA" id="ARBA00022898"/>
    </source>
</evidence>
<proteinExistence type="predicted"/>
<dbReference type="EMBL" id="UINC01175751">
    <property type="protein sequence ID" value="SVD82538.1"/>
    <property type="molecule type" value="Genomic_DNA"/>
</dbReference>
<comment type="pathway">
    <text evidence="4">Amino-acid biosynthesis.</text>
</comment>
<keyword evidence="2" id="KW-0808">Transferase</keyword>
<dbReference type="PANTHER" id="PTHR43247">
    <property type="entry name" value="PHOSPHOSERINE AMINOTRANSFERASE"/>
    <property type="match status" value="1"/>
</dbReference>
<protein>
    <recommendedName>
        <fullName evidence="6">Aminotransferase class V domain-containing protein</fullName>
    </recommendedName>
</protein>
<feature type="non-terminal residue" evidence="7">
    <location>
        <position position="135"/>
    </location>
</feature>
<comment type="catalytic activity">
    <reaction evidence="5">
        <text>O-phospho-L-serine + 2-oxoglutarate = 3-phosphooxypyruvate + L-glutamate</text>
        <dbReference type="Rhea" id="RHEA:14329"/>
        <dbReference type="ChEBI" id="CHEBI:16810"/>
        <dbReference type="ChEBI" id="CHEBI:18110"/>
        <dbReference type="ChEBI" id="CHEBI:29985"/>
        <dbReference type="ChEBI" id="CHEBI:57524"/>
        <dbReference type="EC" id="2.6.1.52"/>
    </reaction>
</comment>
<accession>A0A382YJ57</accession>
<dbReference type="InterPro" id="IPR000192">
    <property type="entry name" value="Aminotrans_V_dom"/>
</dbReference>
<gene>
    <name evidence="7" type="ORF">METZ01_LOCUS435392</name>
</gene>
<dbReference type="InterPro" id="IPR022278">
    <property type="entry name" value="Pser_aminoTfrase"/>
</dbReference>
<dbReference type="InterPro" id="IPR015424">
    <property type="entry name" value="PyrdxlP-dep_Trfase"/>
</dbReference>
<evidence type="ECO:0000256" key="4">
    <source>
        <dbReference type="ARBA" id="ARBA00029440"/>
    </source>
</evidence>
<evidence type="ECO:0000256" key="5">
    <source>
        <dbReference type="ARBA" id="ARBA00049007"/>
    </source>
</evidence>
<evidence type="ECO:0000313" key="7">
    <source>
        <dbReference type="EMBL" id="SVD82538.1"/>
    </source>
</evidence>
<dbReference type="AlphaFoldDB" id="A0A382YJ57"/>
<dbReference type="Pfam" id="PF00266">
    <property type="entry name" value="Aminotran_5"/>
    <property type="match status" value="1"/>
</dbReference>
<dbReference type="SUPFAM" id="SSF53383">
    <property type="entry name" value="PLP-dependent transferases"/>
    <property type="match status" value="1"/>
</dbReference>
<dbReference type="GO" id="GO:0004648">
    <property type="term" value="F:O-phospho-L-serine:2-oxoglutarate aminotransferase activity"/>
    <property type="evidence" value="ECO:0007669"/>
    <property type="project" value="UniProtKB-EC"/>
</dbReference>
<evidence type="ECO:0000256" key="1">
    <source>
        <dbReference type="ARBA" id="ARBA00001933"/>
    </source>
</evidence>
<name>A0A382YJ57_9ZZZZ</name>